<protein>
    <recommendedName>
        <fullName evidence="2">RING-type E3 ubiquitin transferase</fullName>
        <ecNumber evidence="2">2.3.2.27</ecNumber>
    </recommendedName>
</protein>
<organism evidence="8 9">
    <name type="scientific">Escallonia herrerae</name>
    <dbReference type="NCBI Taxonomy" id="1293975"/>
    <lineage>
        <taxon>Eukaryota</taxon>
        <taxon>Viridiplantae</taxon>
        <taxon>Streptophyta</taxon>
        <taxon>Embryophyta</taxon>
        <taxon>Tracheophyta</taxon>
        <taxon>Spermatophyta</taxon>
        <taxon>Magnoliopsida</taxon>
        <taxon>eudicotyledons</taxon>
        <taxon>Gunneridae</taxon>
        <taxon>Pentapetalae</taxon>
        <taxon>asterids</taxon>
        <taxon>campanulids</taxon>
        <taxon>Escalloniales</taxon>
        <taxon>Escalloniaceae</taxon>
        <taxon>Escallonia</taxon>
    </lineage>
</organism>
<gene>
    <name evidence="8" type="ORF">RJ639_029335</name>
</gene>
<keyword evidence="9" id="KW-1185">Reference proteome</keyword>
<evidence type="ECO:0000256" key="1">
    <source>
        <dbReference type="ARBA" id="ARBA00000900"/>
    </source>
</evidence>
<evidence type="ECO:0000256" key="6">
    <source>
        <dbReference type="PROSITE-ProRule" id="PRU00175"/>
    </source>
</evidence>
<keyword evidence="5" id="KW-0862">Zinc</keyword>
<dbReference type="EC" id="2.3.2.27" evidence="2"/>
<dbReference type="Proteomes" id="UP001188597">
    <property type="component" value="Unassembled WGS sequence"/>
</dbReference>
<comment type="catalytic activity">
    <reaction evidence="1">
        <text>S-ubiquitinyl-[E2 ubiquitin-conjugating enzyme]-L-cysteine + [acceptor protein]-L-lysine = [E2 ubiquitin-conjugating enzyme]-L-cysteine + N(6)-ubiquitinyl-[acceptor protein]-L-lysine.</text>
        <dbReference type="EC" id="2.3.2.27"/>
    </reaction>
</comment>
<evidence type="ECO:0000256" key="3">
    <source>
        <dbReference type="ARBA" id="ARBA00022723"/>
    </source>
</evidence>
<evidence type="ECO:0000256" key="5">
    <source>
        <dbReference type="ARBA" id="ARBA00022833"/>
    </source>
</evidence>
<reference evidence="8" key="1">
    <citation type="submission" date="2022-12" db="EMBL/GenBank/DDBJ databases">
        <title>Draft genome assemblies for two species of Escallonia (Escalloniales).</title>
        <authorList>
            <person name="Chanderbali A."/>
            <person name="Dervinis C."/>
            <person name="Anghel I."/>
            <person name="Soltis D."/>
            <person name="Soltis P."/>
            <person name="Zapata F."/>
        </authorList>
    </citation>
    <scope>NUCLEOTIDE SEQUENCE</scope>
    <source>
        <strain evidence="8">UCBG64.0493</strain>
        <tissue evidence="8">Leaf</tissue>
    </source>
</reference>
<dbReference type="AlphaFoldDB" id="A0AA89BE07"/>
<dbReference type="PROSITE" id="PS50089">
    <property type="entry name" value="ZF_RING_2"/>
    <property type="match status" value="1"/>
</dbReference>
<dbReference type="InterPro" id="IPR013083">
    <property type="entry name" value="Znf_RING/FYVE/PHD"/>
</dbReference>
<feature type="domain" description="RING-type" evidence="7">
    <location>
        <begin position="600"/>
        <end position="642"/>
    </location>
</feature>
<proteinExistence type="predicted"/>
<name>A0AA89BE07_9ASTE</name>
<evidence type="ECO:0000256" key="4">
    <source>
        <dbReference type="ARBA" id="ARBA00022771"/>
    </source>
</evidence>
<sequence length="647" mass="71143">MEDSRNSYSCTLWQDTDNSPVPQVSDCFGVRVRVGNGAEERECVISMTRAAFQSEEEIRAFLSAAFQRLDAGLPANFQEFVMDRTLVRARAIASDPQNASPKGLVLTVEVLVPDFDDPTLQEIEMIGDRCQYVVWQDDGVWQEEDVTASSAGEGPDCFPVRLRICNGVELREMQFLTTRDTRTLELDLSAAFIRMGARSCLPLPDSLVADILGVAGDPQLASEKVLAVAVEVVIPDFEDTSDMDMDMDESFQDSQVNTVPATKSSIEALEKLTAADSSLEGDCVVCLLELAGAGQEIARMPCRHIHSCIHTSSSRMAYSRNSYAWAVWQDEEIPRANSPMPRVSDRFSVCVRVSNGAETREGIFSMTRAAFQSEQEMRASLSAALLRLNAGLPAYLQEFVMHRALDAAGAFASDPQNASPEAVPLTVEVLVPDFDDPTSQDVEIIGDQYNYGVCQDDGVWQDDDGTVRSAGEGTDGFLIQLRICNRVEVREGKFFTTRDPRTLGLNMSAAFITMGARLSLRFQDSIAADILDLARDPRSASQKVVPVRVDVIVPQFEDTSDMAMEESFQDTQASTVPATKSSIEALEKVTALDSSLEADCVVCLQELVCGGQEIARMPCRHMFHGDCIVQWLETSHLCPLCRFAMPC</sequence>
<dbReference type="PANTHER" id="PTHR15710">
    <property type="entry name" value="E3 UBIQUITIN-PROTEIN LIGASE PRAJA"/>
    <property type="match status" value="1"/>
</dbReference>
<dbReference type="EMBL" id="JAVXUP010000094">
    <property type="protein sequence ID" value="KAK3038535.1"/>
    <property type="molecule type" value="Genomic_DNA"/>
</dbReference>
<comment type="caution">
    <text evidence="8">The sequence shown here is derived from an EMBL/GenBank/DDBJ whole genome shotgun (WGS) entry which is preliminary data.</text>
</comment>
<dbReference type="GO" id="GO:0061630">
    <property type="term" value="F:ubiquitin protein ligase activity"/>
    <property type="evidence" value="ECO:0007669"/>
    <property type="project" value="UniProtKB-EC"/>
</dbReference>
<dbReference type="SMART" id="SM00184">
    <property type="entry name" value="RING"/>
    <property type="match status" value="1"/>
</dbReference>
<keyword evidence="4 6" id="KW-0863">Zinc-finger</keyword>
<dbReference type="CDD" id="cd16454">
    <property type="entry name" value="RING-H2_PA-TM-RING"/>
    <property type="match status" value="1"/>
</dbReference>
<accession>A0AA89BE07</accession>
<dbReference type="GO" id="GO:0005737">
    <property type="term" value="C:cytoplasm"/>
    <property type="evidence" value="ECO:0007669"/>
    <property type="project" value="TreeGrafter"/>
</dbReference>
<evidence type="ECO:0000259" key="7">
    <source>
        <dbReference type="PROSITE" id="PS50089"/>
    </source>
</evidence>
<evidence type="ECO:0000256" key="2">
    <source>
        <dbReference type="ARBA" id="ARBA00012483"/>
    </source>
</evidence>
<dbReference type="Gene3D" id="3.30.40.10">
    <property type="entry name" value="Zinc/RING finger domain, C3HC4 (zinc finger)"/>
    <property type="match status" value="1"/>
</dbReference>
<dbReference type="GO" id="GO:0016567">
    <property type="term" value="P:protein ubiquitination"/>
    <property type="evidence" value="ECO:0007669"/>
    <property type="project" value="TreeGrafter"/>
</dbReference>
<dbReference type="Pfam" id="PF13639">
    <property type="entry name" value="zf-RING_2"/>
    <property type="match status" value="1"/>
</dbReference>
<evidence type="ECO:0000313" key="9">
    <source>
        <dbReference type="Proteomes" id="UP001188597"/>
    </source>
</evidence>
<dbReference type="GO" id="GO:0008270">
    <property type="term" value="F:zinc ion binding"/>
    <property type="evidence" value="ECO:0007669"/>
    <property type="project" value="UniProtKB-KW"/>
</dbReference>
<dbReference type="SUPFAM" id="SSF57850">
    <property type="entry name" value="RING/U-box"/>
    <property type="match status" value="1"/>
</dbReference>
<dbReference type="PANTHER" id="PTHR15710:SF229">
    <property type="entry name" value="E3 UBIQUITIN-PROTEIN LIGASE RNF181-LIKE"/>
    <property type="match status" value="1"/>
</dbReference>
<dbReference type="InterPro" id="IPR001841">
    <property type="entry name" value="Znf_RING"/>
</dbReference>
<keyword evidence="3" id="KW-0479">Metal-binding</keyword>
<evidence type="ECO:0000313" key="8">
    <source>
        <dbReference type="EMBL" id="KAK3038535.1"/>
    </source>
</evidence>